<evidence type="ECO:0000313" key="1">
    <source>
        <dbReference type="EMBL" id="BAN59635.1"/>
    </source>
</evidence>
<dbReference type="OrthoDB" id="34601at10239"/>
<protein>
    <submittedName>
        <fullName evidence="1">Uncharacterized protein</fullName>
    </submittedName>
</protein>
<dbReference type="EMBL" id="AP013029">
    <property type="protein sequence ID" value="BAN59635.1"/>
    <property type="molecule type" value="Genomic_DNA"/>
</dbReference>
<dbReference type="GeneID" id="16511536"/>
<organism evidence="1 2">
    <name type="scientific">Bacillus phage phiNIT1</name>
    <dbReference type="NCBI Taxonomy" id="207656"/>
    <lineage>
        <taxon>Viruses</taxon>
        <taxon>Duplodnaviria</taxon>
        <taxon>Heunggongvirae</taxon>
        <taxon>Uroviricota</taxon>
        <taxon>Caudoviricetes</taxon>
        <taxon>Herelleviridae</taxon>
        <taxon>Bastillevirinae</taxon>
        <taxon>Nitunavirus</taxon>
        <taxon>Nitunavirus NIT1</taxon>
    </lineage>
</organism>
<proteinExistence type="predicted"/>
<dbReference type="KEGG" id="vg:16511536"/>
<evidence type="ECO:0000313" key="2">
    <source>
        <dbReference type="Proteomes" id="UP000014701"/>
    </source>
</evidence>
<dbReference type="Proteomes" id="UP000014701">
    <property type="component" value="Segment"/>
</dbReference>
<sequence length="118" mass="13581">MFKERKVKIFDSEIIKESYIITLDQYRINTTGYDYDEDYEVSWDYVGSITGVISEASEDLFTVVYLSPRVHGQTCEYNICIDEVVEGDLLPKDDTISIMYKIVGVTDRIKGVSISQKE</sequence>
<keyword evidence="2" id="KW-1185">Reference proteome</keyword>
<dbReference type="RefSeq" id="YP_008318403.1">
    <property type="nucleotide sequence ID" value="NC_021856.1"/>
</dbReference>
<accession>S6BV09</accession>
<gene>
    <name evidence="1" type="primary">orf118</name>
</gene>
<name>S6BV09_9CAUD</name>
<reference evidence="1 2" key="1">
    <citation type="submission" date="2013-02" db="EMBL/GenBank/DDBJ databases">
        <title>phiNIT1 genome sequensing.</title>
        <authorList>
            <person name="Ozaki T."/>
            <person name="Kaneko J."/>
        </authorList>
    </citation>
    <scope>NUCLEOTIDE SEQUENCE [LARGE SCALE GENOMIC DNA]</scope>
    <source>
        <strain evidence="1">PhiNIT1</strain>
    </source>
</reference>